<dbReference type="PANTHER" id="PTHR10159">
    <property type="entry name" value="DUAL SPECIFICITY PROTEIN PHOSPHATASE"/>
    <property type="match status" value="1"/>
</dbReference>
<dbReference type="SUPFAM" id="SSF52799">
    <property type="entry name" value="(Phosphotyrosine protein) phosphatases II"/>
    <property type="match status" value="1"/>
</dbReference>
<dbReference type="EMBL" id="JAEMGP010000002">
    <property type="protein sequence ID" value="KAG5213730.1"/>
    <property type="molecule type" value="Genomic_DNA"/>
</dbReference>
<feature type="domain" description="Dual specificity phosphatase catalytic" evidence="5">
    <location>
        <begin position="1"/>
        <end position="41"/>
    </location>
</feature>
<dbReference type="GO" id="GO:0005737">
    <property type="term" value="C:cytoplasm"/>
    <property type="evidence" value="ECO:0007669"/>
    <property type="project" value="TreeGrafter"/>
</dbReference>
<gene>
    <name evidence="6" type="ORF">JEQ12_009516</name>
</gene>
<dbReference type="InterPro" id="IPR000340">
    <property type="entry name" value="Dual-sp_phosphatase_cat-dom"/>
</dbReference>
<dbReference type="InterPro" id="IPR029021">
    <property type="entry name" value="Prot-tyrosine_phosphatase-like"/>
</dbReference>
<accession>A0A836ADM0</accession>
<evidence type="ECO:0000256" key="4">
    <source>
        <dbReference type="ARBA" id="ARBA00022912"/>
    </source>
</evidence>
<evidence type="ECO:0000256" key="1">
    <source>
        <dbReference type="ARBA" id="ARBA00008601"/>
    </source>
</evidence>
<evidence type="ECO:0000256" key="2">
    <source>
        <dbReference type="ARBA" id="ARBA00013064"/>
    </source>
</evidence>
<dbReference type="Gene3D" id="3.90.190.10">
    <property type="entry name" value="Protein tyrosine phosphatase superfamily"/>
    <property type="match status" value="1"/>
</dbReference>
<dbReference type="GO" id="GO:0001706">
    <property type="term" value="P:endoderm formation"/>
    <property type="evidence" value="ECO:0007669"/>
    <property type="project" value="TreeGrafter"/>
</dbReference>
<comment type="caution">
    <text evidence="6">The sequence shown here is derived from an EMBL/GenBank/DDBJ whole genome shotgun (WGS) entry which is preliminary data.</text>
</comment>
<dbReference type="GO" id="GO:0043409">
    <property type="term" value="P:negative regulation of MAPK cascade"/>
    <property type="evidence" value="ECO:0007669"/>
    <property type="project" value="TreeGrafter"/>
</dbReference>
<proteinExistence type="inferred from homology"/>
<dbReference type="GO" id="GO:0004725">
    <property type="term" value="F:protein tyrosine phosphatase activity"/>
    <property type="evidence" value="ECO:0007669"/>
    <property type="project" value="UniProtKB-EC"/>
</dbReference>
<dbReference type="EC" id="3.1.3.48" evidence="2"/>
<evidence type="ECO:0000259" key="5">
    <source>
        <dbReference type="Pfam" id="PF00782"/>
    </source>
</evidence>
<dbReference type="GO" id="GO:0005634">
    <property type="term" value="C:nucleus"/>
    <property type="evidence" value="ECO:0007669"/>
    <property type="project" value="TreeGrafter"/>
</dbReference>
<organism evidence="6 7">
    <name type="scientific">Ovis aries</name>
    <name type="common">Sheep</name>
    <dbReference type="NCBI Taxonomy" id="9940"/>
    <lineage>
        <taxon>Eukaryota</taxon>
        <taxon>Metazoa</taxon>
        <taxon>Chordata</taxon>
        <taxon>Craniata</taxon>
        <taxon>Vertebrata</taxon>
        <taxon>Euteleostomi</taxon>
        <taxon>Mammalia</taxon>
        <taxon>Eutheria</taxon>
        <taxon>Laurasiatheria</taxon>
        <taxon>Artiodactyla</taxon>
        <taxon>Ruminantia</taxon>
        <taxon>Pecora</taxon>
        <taxon>Bovidae</taxon>
        <taxon>Caprinae</taxon>
        <taxon>Ovis</taxon>
    </lineage>
</organism>
<name>A0A836ADM0_SHEEP</name>
<comment type="similarity">
    <text evidence="1">Belongs to the protein-tyrosine phosphatase family. Non-receptor class dual specificity subfamily.</text>
</comment>
<evidence type="ECO:0000256" key="3">
    <source>
        <dbReference type="ARBA" id="ARBA00022801"/>
    </source>
</evidence>
<dbReference type="PANTHER" id="PTHR10159:SF40">
    <property type="entry name" value="DUAL SPECIFICITY PROTEIN PHOSPHATASE 5"/>
    <property type="match status" value="1"/>
</dbReference>
<dbReference type="Pfam" id="PF00782">
    <property type="entry name" value="DSPc"/>
    <property type="match status" value="1"/>
</dbReference>
<keyword evidence="4" id="KW-0904">Protein phosphatase</keyword>
<keyword evidence="3" id="KW-0378">Hydrolase</keyword>
<sequence>MAYLMKTKQFHLKDAFDYVKQRRSEVSSNISFMGQLLQFESKILSSTPTSQAPSCQGEAAGPSFLTHFLTLSPAVQASYCTFPTLVLAPVPTHSMVSELSWAPLTTATYC</sequence>
<reference evidence="6 7" key="1">
    <citation type="submission" date="2020-12" db="EMBL/GenBank/DDBJ databases">
        <title>De novo assembly of Tibetan sheep genome.</title>
        <authorList>
            <person name="Li X."/>
        </authorList>
    </citation>
    <scope>NUCLEOTIDE SEQUENCE [LARGE SCALE GENOMIC DNA]</scope>
    <source>
        <tissue evidence="6">Heart</tissue>
    </source>
</reference>
<dbReference type="Proteomes" id="UP000664991">
    <property type="component" value="Unassembled WGS sequence"/>
</dbReference>
<evidence type="ECO:0000313" key="6">
    <source>
        <dbReference type="EMBL" id="KAG5213730.1"/>
    </source>
</evidence>
<dbReference type="AlphaFoldDB" id="A0A836ADM0"/>
<evidence type="ECO:0000313" key="7">
    <source>
        <dbReference type="Proteomes" id="UP000664991"/>
    </source>
</evidence>
<protein>
    <recommendedName>
        <fullName evidence="2">protein-tyrosine-phosphatase</fullName>
        <ecNumber evidence="2">3.1.3.48</ecNumber>
    </recommendedName>
</protein>